<evidence type="ECO:0000256" key="5">
    <source>
        <dbReference type="ARBA" id="ARBA00022705"/>
    </source>
</evidence>
<organism evidence="15 16">
    <name type="scientific">Guopingia tenuis</name>
    <dbReference type="NCBI Taxonomy" id="2763656"/>
    <lineage>
        <taxon>Bacteria</taxon>
        <taxon>Bacillati</taxon>
        <taxon>Bacillota</taxon>
        <taxon>Clostridia</taxon>
        <taxon>Christensenellales</taxon>
        <taxon>Christensenellaceae</taxon>
        <taxon>Guopingia</taxon>
    </lineage>
</organism>
<dbReference type="AlphaFoldDB" id="A0A926DIG1"/>
<dbReference type="Gene3D" id="1.20.272.10">
    <property type="match status" value="1"/>
</dbReference>
<evidence type="ECO:0000256" key="1">
    <source>
        <dbReference type="ARBA" id="ARBA00006360"/>
    </source>
</evidence>
<dbReference type="NCBIfam" id="NF004046">
    <property type="entry name" value="PRK05563.1"/>
    <property type="match status" value="1"/>
</dbReference>
<dbReference type="EMBL" id="JACRSS010000001">
    <property type="protein sequence ID" value="MBC8537660.1"/>
    <property type="molecule type" value="Genomic_DNA"/>
</dbReference>
<evidence type="ECO:0000256" key="8">
    <source>
        <dbReference type="ARBA" id="ARBA00022833"/>
    </source>
</evidence>
<dbReference type="Pfam" id="PF22608">
    <property type="entry name" value="DNAX_ATPase_lid"/>
    <property type="match status" value="1"/>
</dbReference>
<feature type="coiled-coil region" evidence="12">
    <location>
        <begin position="350"/>
        <end position="377"/>
    </location>
</feature>
<dbReference type="InterPro" id="IPR050238">
    <property type="entry name" value="DNA_Rep/Repair_Clamp_Loader"/>
</dbReference>
<comment type="caution">
    <text evidence="15">The sequence shown here is derived from an EMBL/GenBank/DDBJ whole genome shotgun (WGS) entry which is preliminary data.</text>
</comment>
<dbReference type="EC" id="2.7.7.7" evidence="2"/>
<evidence type="ECO:0000256" key="9">
    <source>
        <dbReference type="ARBA" id="ARBA00022840"/>
    </source>
</evidence>
<name>A0A926DIG1_9FIRM</name>
<feature type="region of interest" description="Disordered" evidence="13">
    <location>
        <begin position="380"/>
        <end position="410"/>
    </location>
</feature>
<keyword evidence="7" id="KW-0547">Nucleotide-binding</keyword>
<dbReference type="InterPro" id="IPR045085">
    <property type="entry name" value="HLD_clamp_pol_III_gamma_tau"/>
</dbReference>
<dbReference type="GO" id="GO:0046872">
    <property type="term" value="F:metal ion binding"/>
    <property type="evidence" value="ECO:0007669"/>
    <property type="project" value="UniProtKB-KW"/>
</dbReference>
<dbReference type="Gene3D" id="3.40.50.300">
    <property type="entry name" value="P-loop containing nucleotide triphosphate hydrolases"/>
    <property type="match status" value="1"/>
</dbReference>
<dbReference type="InterPro" id="IPR003593">
    <property type="entry name" value="AAA+_ATPase"/>
</dbReference>
<dbReference type="InterPro" id="IPR008921">
    <property type="entry name" value="DNA_pol3_clamp-load_cplx_C"/>
</dbReference>
<dbReference type="FunFam" id="3.40.50.300:FF:000014">
    <property type="entry name" value="DNA polymerase III subunit gamma/tau"/>
    <property type="match status" value="1"/>
</dbReference>
<sequence>MAYKALYREFRPRRFADLKGQDAIASVLQSQVKSGEVSHAYLFSGPRGTGKTSTAKILACALNCLNPQDGEPCLECENCKQALQDSMIDIVEMDAASNNSVDNARDIRDKVKLLPAKGKYKVYIIDEVHMLSDSAFNALLKTLEEPPGHVVFILATTELNALPKTVLSRCQRFDFRHIDERAMVKRMREVLDAISKTADEEALLEIAGAAEGGLRDALTILDKCCSLAEHITLDTVSEVLNFADQSLVTGFLQALGDYDEKTALVSLSQMLDSGTEPDVLVSQILDTIRQMLYIAVTGDSRSETLQQLAGHWGKKNIVRALDILAAAQNKMKYAARPQILLETAVMRLLLPESETDVGALELRIEKLEKKLALAALQGPGSAPAAAPAPIENPAGKPKKRPAEVKEAAPGADSADLEALWDKIKKAGSAEPAVKPFLHELVLAKQEGMRLFLTSQNASKLRMLKQSSFKGELERIAGEILGGSVVFEFVFPEEEQQRMQLYDRENIDIID</sequence>
<dbReference type="Pfam" id="PF12169">
    <property type="entry name" value="DNA_pol3_gamma3"/>
    <property type="match status" value="1"/>
</dbReference>
<dbReference type="InterPro" id="IPR022754">
    <property type="entry name" value="DNA_pol_III_gamma-3"/>
</dbReference>
<keyword evidence="9" id="KW-0067">ATP-binding</keyword>
<dbReference type="GO" id="GO:0003677">
    <property type="term" value="F:DNA binding"/>
    <property type="evidence" value="ECO:0007669"/>
    <property type="project" value="InterPro"/>
</dbReference>
<dbReference type="SUPFAM" id="SSF52540">
    <property type="entry name" value="P-loop containing nucleoside triphosphate hydrolases"/>
    <property type="match status" value="1"/>
</dbReference>
<accession>A0A926DIG1</accession>
<comment type="similarity">
    <text evidence="1">Belongs to the DnaX/STICHEL family.</text>
</comment>
<evidence type="ECO:0000256" key="13">
    <source>
        <dbReference type="SAM" id="MobiDB-lite"/>
    </source>
</evidence>
<feature type="compositionally biased region" description="Low complexity" evidence="13">
    <location>
        <begin position="380"/>
        <end position="395"/>
    </location>
</feature>
<gene>
    <name evidence="15" type="primary">dnaX</name>
    <name evidence="15" type="ORF">H8693_01785</name>
</gene>
<dbReference type="GO" id="GO:0006261">
    <property type="term" value="P:DNA-templated DNA replication"/>
    <property type="evidence" value="ECO:0007669"/>
    <property type="project" value="TreeGrafter"/>
</dbReference>
<keyword evidence="6" id="KW-0479">Metal-binding</keyword>
<keyword evidence="8" id="KW-0862">Zinc</keyword>
<evidence type="ECO:0000256" key="11">
    <source>
        <dbReference type="ARBA" id="ARBA00049244"/>
    </source>
</evidence>
<dbReference type="SMART" id="SM00382">
    <property type="entry name" value="AAA"/>
    <property type="match status" value="1"/>
</dbReference>
<dbReference type="PANTHER" id="PTHR11669">
    <property type="entry name" value="REPLICATION FACTOR C / DNA POLYMERASE III GAMMA-TAU SUBUNIT"/>
    <property type="match status" value="1"/>
</dbReference>
<evidence type="ECO:0000313" key="16">
    <source>
        <dbReference type="Proteomes" id="UP000617951"/>
    </source>
</evidence>
<dbReference type="NCBIfam" id="TIGR02397">
    <property type="entry name" value="dnaX_nterm"/>
    <property type="match status" value="1"/>
</dbReference>
<dbReference type="PANTHER" id="PTHR11669:SF0">
    <property type="entry name" value="PROTEIN STICHEL-LIKE 2"/>
    <property type="match status" value="1"/>
</dbReference>
<dbReference type="InterPro" id="IPR027417">
    <property type="entry name" value="P-loop_NTPase"/>
</dbReference>
<dbReference type="PRINTS" id="PR00300">
    <property type="entry name" value="CLPPROTEASEA"/>
</dbReference>
<evidence type="ECO:0000256" key="10">
    <source>
        <dbReference type="ARBA" id="ARBA00022932"/>
    </source>
</evidence>
<evidence type="ECO:0000256" key="2">
    <source>
        <dbReference type="ARBA" id="ARBA00012417"/>
    </source>
</evidence>
<keyword evidence="3 15" id="KW-0808">Transferase</keyword>
<evidence type="ECO:0000256" key="7">
    <source>
        <dbReference type="ARBA" id="ARBA00022741"/>
    </source>
</evidence>
<dbReference type="GO" id="GO:0005524">
    <property type="term" value="F:ATP binding"/>
    <property type="evidence" value="ECO:0007669"/>
    <property type="project" value="UniProtKB-KW"/>
</dbReference>
<dbReference type="Proteomes" id="UP000617951">
    <property type="component" value="Unassembled WGS sequence"/>
</dbReference>
<keyword evidence="5" id="KW-0235">DNA replication</keyword>
<dbReference type="Gene3D" id="1.10.8.60">
    <property type="match status" value="1"/>
</dbReference>
<dbReference type="InterPro" id="IPR001270">
    <property type="entry name" value="ClpA/B"/>
</dbReference>
<dbReference type="InterPro" id="IPR012763">
    <property type="entry name" value="DNA_pol_III_sug/sutau_N"/>
</dbReference>
<dbReference type="GO" id="GO:0009360">
    <property type="term" value="C:DNA polymerase III complex"/>
    <property type="evidence" value="ECO:0007669"/>
    <property type="project" value="InterPro"/>
</dbReference>
<keyword evidence="12" id="KW-0175">Coiled coil</keyword>
<protein>
    <recommendedName>
        <fullName evidence="2">DNA-directed DNA polymerase</fullName>
        <ecNumber evidence="2">2.7.7.7</ecNumber>
    </recommendedName>
</protein>
<evidence type="ECO:0000259" key="14">
    <source>
        <dbReference type="SMART" id="SM00382"/>
    </source>
</evidence>
<keyword evidence="16" id="KW-1185">Reference proteome</keyword>
<dbReference type="SUPFAM" id="SSF48019">
    <property type="entry name" value="post-AAA+ oligomerization domain-like"/>
    <property type="match status" value="1"/>
</dbReference>
<evidence type="ECO:0000256" key="4">
    <source>
        <dbReference type="ARBA" id="ARBA00022695"/>
    </source>
</evidence>
<evidence type="ECO:0000256" key="12">
    <source>
        <dbReference type="SAM" id="Coils"/>
    </source>
</evidence>
<dbReference type="RefSeq" id="WP_249279543.1">
    <property type="nucleotide sequence ID" value="NZ_JACRSS010000001.1"/>
</dbReference>
<proteinExistence type="inferred from homology"/>
<feature type="domain" description="AAA+ ATPase" evidence="14">
    <location>
        <begin position="37"/>
        <end position="179"/>
    </location>
</feature>
<evidence type="ECO:0000313" key="15">
    <source>
        <dbReference type="EMBL" id="MBC8537660.1"/>
    </source>
</evidence>
<dbReference type="Pfam" id="PF13177">
    <property type="entry name" value="DNA_pol3_delta2"/>
    <property type="match status" value="1"/>
</dbReference>
<keyword evidence="4 15" id="KW-0548">Nucleotidyltransferase</keyword>
<keyword evidence="10" id="KW-0239">DNA-directed DNA polymerase</keyword>
<comment type="catalytic activity">
    <reaction evidence="11">
        <text>DNA(n) + a 2'-deoxyribonucleoside 5'-triphosphate = DNA(n+1) + diphosphate</text>
        <dbReference type="Rhea" id="RHEA:22508"/>
        <dbReference type="Rhea" id="RHEA-COMP:17339"/>
        <dbReference type="Rhea" id="RHEA-COMP:17340"/>
        <dbReference type="ChEBI" id="CHEBI:33019"/>
        <dbReference type="ChEBI" id="CHEBI:61560"/>
        <dbReference type="ChEBI" id="CHEBI:173112"/>
        <dbReference type="EC" id="2.7.7.7"/>
    </reaction>
</comment>
<evidence type="ECO:0000256" key="3">
    <source>
        <dbReference type="ARBA" id="ARBA00022679"/>
    </source>
</evidence>
<dbReference type="CDD" id="cd00009">
    <property type="entry name" value="AAA"/>
    <property type="match status" value="1"/>
</dbReference>
<dbReference type="GO" id="GO:0003887">
    <property type="term" value="F:DNA-directed DNA polymerase activity"/>
    <property type="evidence" value="ECO:0007669"/>
    <property type="project" value="UniProtKB-KW"/>
</dbReference>
<reference evidence="15" key="1">
    <citation type="submission" date="2020-08" db="EMBL/GenBank/DDBJ databases">
        <title>Genome public.</title>
        <authorList>
            <person name="Liu C."/>
            <person name="Sun Q."/>
        </authorList>
    </citation>
    <scope>NUCLEOTIDE SEQUENCE</scope>
    <source>
        <strain evidence="15">NSJ-63</strain>
    </source>
</reference>
<evidence type="ECO:0000256" key="6">
    <source>
        <dbReference type="ARBA" id="ARBA00022723"/>
    </source>
</evidence>